<gene>
    <name evidence="1" type="ORF">SD77_2475</name>
</gene>
<evidence type="ECO:0000313" key="2">
    <source>
        <dbReference type="Proteomes" id="UP000031982"/>
    </source>
</evidence>
<evidence type="ECO:0000313" key="1">
    <source>
        <dbReference type="EMBL" id="KIL80021.1"/>
    </source>
</evidence>
<dbReference type="Proteomes" id="UP000031982">
    <property type="component" value="Unassembled WGS sequence"/>
</dbReference>
<protein>
    <submittedName>
        <fullName evidence="1">Uncharacterized protein</fullName>
    </submittedName>
</protein>
<sequence>MNGKLHLSSVGWQISAYMEYAVKGPFGRLLRRAEECAFHEKINK</sequence>
<name>A0ABR5AZ87_BACBA</name>
<dbReference type="EMBL" id="JXLP01000002">
    <property type="protein sequence ID" value="KIL80021.1"/>
    <property type="molecule type" value="Genomic_DNA"/>
</dbReference>
<reference evidence="1 2" key="1">
    <citation type="submission" date="2015-01" db="EMBL/GenBank/DDBJ databases">
        <title>Genome Assembly of Bacillus badius MTCC 1458.</title>
        <authorList>
            <person name="Verma A."/>
            <person name="Khatri I."/>
            <person name="Mual P."/>
            <person name="Subramanian S."/>
            <person name="Krishnamurthi S."/>
        </authorList>
    </citation>
    <scope>NUCLEOTIDE SEQUENCE [LARGE SCALE GENOMIC DNA]</scope>
    <source>
        <strain evidence="1 2">MTCC 1458</strain>
    </source>
</reference>
<accession>A0ABR5AZ87</accession>
<comment type="caution">
    <text evidence="1">The sequence shown here is derived from an EMBL/GenBank/DDBJ whole genome shotgun (WGS) entry which is preliminary data.</text>
</comment>
<organism evidence="1 2">
    <name type="scientific">Bacillus badius</name>
    <dbReference type="NCBI Taxonomy" id="1455"/>
    <lineage>
        <taxon>Bacteria</taxon>
        <taxon>Bacillati</taxon>
        <taxon>Bacillota</taxon>
        <taxon>Bacilli</taxon>
        <taxon>Bacillales</taxon>
        <taxon>Bacillaceae</taxon>
        <taxon>Pseudobacillus</taxon>
    </lineage>
</organism>
<proteinExistence type="predicted"/>
<keyword evidence="2" id="KW-1185">Reference proteome</keyword>